<accession>A0A8S5MU27</accession>
<dbReference type="EMBL" id="BK014986">
    <property type="protein sequence ID" value="DAD85700.1"/>
    <property type="molecule type" value="Genomic_DNA"/>
</dbReference>
<evidence type="ECO:0000313" key="1">
    <source>
        <dbReference type="EMBL" id="DAD85700.1"/>
    </source>
</evidence>
<protein>
    <submittedName>
        <fullName evidence="1">Uncharacterized protein</fullName>
    </submittedName>
</protein>
<reference evidence="1" key="1">
    <citation type="journal article" date="2021" name="Proc. Natl. Acad. Sci. U.S.A.">
        <title>A Catalog of Tens of Thousands of Viruses from Human Metagenomes Reveals Hidden Associations with Chronic Diseases.</title>
        <authorList>
            <person name="Tisza M.J."/>
            <person name="Buck C.B."/>
        </authorList>
    </citation>
    <scope>NUCLEOTIDE SEQUENCE</scope>
    <source>
        <strain evidence="1">CtP6113</strain>
    </source>
</reference>
<proteinExistence type="predicted"/>
<sequence length="154" mass="16661">MQEIRVEGLDAVISKLEESPEVFREARTRELNSVGQELLGRVQARIGGTGNVGSRQEYRIGSGKGYVAVRPKAKDYLVSAGGKRYATGAVTNALESGHAIRGPSGSSKSRYRPRIHVAKVPGKHMYQNTGSDAERLAQEAGARIAAEVVRKLEE</sequence>
<organism evidence="1">
    <name type="scientific">Siphoviridae sp. ctP6113</name>
    <dbReference type="NCBI Taxonomy" id="2826318"/>
    <lineage>
        <taxon>Viruses</taxon>
        <taxon>Duplodnaviria</taxon>
        <taxon>Heunggongvirae</taxon>
        <taxon>Uroviricota</taxon>
        <taxon>Caudoviricetes</taxon>
    </lineage>
</organism>
<name>A0A8S5MU27_9CAUD</name>